<organism evidence="4 5">
    <name type="scientific">Apolygus lucorum</name>
    <name type="common">Small green plant bug</name>
    <name type="synonym">Lygocoris lucorum</name>
    <dbReference type="NCBI Taxonomy" id="248454"/>
    <lineage>
        <taxon>Eukaryota</taxon>
        <taxon>Metazoa</taxon>
        <taxon>Ecdysozoa</taxon>
        <taxon>Arthropoda</taxon>
        <taxon>Hexapoda</taxon>
        <taxon>Insecta</taxon>
        <taxon>Pterygota</taxon>
        <taxon>Neoptera</taxon>
        <taxon>Paraneoptera</taxon>
        <taxon>Hemiptera</taxon>
        <taxon>Heteroptera</taxon>
        <taxon>Panheteroptera</taxon>
        <taxon>Cimicomorpha</taxon>
        <taxon>Miridae</taxon>
        <taxon>Mirini</taxon>
        <taxon>Apolygus</taxon>
    </lineage>
</organism>
<keyword evidence="2" id="KW-1133">Transmembrane helix</keyword>
<feature type="transmembrane region" description="Helical" evidence="2">
    <location>
        <begin position="139"/>
        <end position="170"/>
    </location>
</feature>
<dbReference type="Proteomes" id="UP000466442">
    <property type="component" value="Unassembled WGS sequence"/>
</dbReference>
<dbReference type="AlphaFoldDB" id="A0A8S9X3E5"/>
<evidence type="ECO:0000313" key="5">
    <source>
        <dbReference type="Proteomes" id="UP000466442"/>
    </source>
</evidence>
<sequence>MRSSVKCAPPRYPWRHLLTSALLLASVSVSATSLVADVGKALERLATVSKPFALVPGVRVVKRETESPGGTRRRFTLVDSAERVFRDHDLVLDAAPGLEMRVTAAGDGRGFRVMAQPSSRSEPRTFGVMRRLKLVLLPIMYKLGVITTLLTLLTVFALKGLTIGVLLLIMGSVGLIHKFKVPYHEGGAQKDVHVHVHGGHQAYSSPIYHSAESPWDRNEQQGGPQGVPPGHPWPQGVPPGQPWAQPPRYPHHLDVDHKSPWDQFIN</sequence>
<feature type="region of interest" description="Disordered" evidence="1">
    <location>
        <begin position="210"/>
        <end position="266"/>
    </location>
</feature>
<evidence type="ECO:0000256" key="1">
    <source>
        <dbReference type="SAM" id="MobiDB-lite"/>
    </source>
</evidence>
<feature type="compositionally biased region" description="Pro residues" evidence="1">
    <location>
        <begin position="226"/>
        <end position="248"/>
    </location>
</feature>
<name>A0A8S9X3E5_APOLU</name>
<reference evidence="4" key="1">
    <citation type="journal article" date="2021" name="Mol. Ecol. Resour.">
        <title>Apolygus lucorum genome provides insights into omnivorousness and mesophyll feeding.</title>
        <authorList>
            <person name="Liu Y."/>
            <person name="Liu H."/>
            <person name="Wang H."/>
            <person name="Huang T."/>
            <person name="Liu B."/>
            <person name="Yang B."/>
            <person name="Yin L."/>
            <person name="Li B."/>
            <person name="Zhang Y."/>
            <person name="Zhang S."/>
            <person name="Jiang F."/>
            <person name="Zhang X."/>
            <person name="Ren Y."/>
            <person name="Wang B."/>
            <person name="Wang S."/>
            <person name="Lu Y."/>
            <person name="Wu K."/>
            <person name="Fan W."/>
            <person name="Wang G."/>
        </authorList>
    </citation>
    <scope>NUCLEOTIDE SEQUENCE</scope>
    <source>
        <strain evidence="4">12Hb</strain>
    </source>
</reference>
<accession>A0A8S9X3E5</accession>
<evidence type="ECO:0000256" key="3">
    <source>
        <dbReference type="SAM" id="SignalP"/>
    </source>
</evidence>
<keyword evidence="2" id="KW-0472">Membrane</keyword>
<keyword evidence="3" id="KW-0732">Signal</keyword>
<dbReference type="OrthoDB" id="6611212at2759"/>
<gene>
    <name evidence="4" type="ORF">GE061_001828</name>
</gene>
<evidence type="ECO:0000256" key="2">
    <source>
        <dbReference type="SAM" id="Phobius"/>
    </source>
</evidence>
<proteinExistence type="predicted"/>
<protein>
    <submittedName>
        <fullName evidence="4">Uncharacterized protein</fullName>
    </submittedName>
</protein>
<feature type="chain" id="PRO_5035936862" evidence="3">
    <location>
        <begin position="32"/>
        <end position="266"/>
    </location>
</feature>
<keyword evidence="2" id="KW-0812">Transmembrane</keyword>
<feature type="signal peptide" evidence="3">
    <location>
        <begin position="1"/>
        <end position="31"/>
    </location>
</feature>
<keyword evidence="5" id="KW-1185">Reference proteome</keyword>
<dbReference type="EMBL" id="WIXP02000010">
    <property type="protein sequence ID" value="KAF6203497.1"/>
    <property type="molecule type" value="Genomic_DNA"/>
</dbReference>
<comment type="caution">
    <text evidence="4">The sequence shown here is derived from an EMBL/GenBank/DDBJ whole genome shotgun (WGS) entry which is preliminary data.</text>
</comment>
<evidence type="ECO:0000313" key="4">
    <source>
        <dbReference type="EMBL" id="KAF6203497.1"/>
    </source>
</evidence>
<feature type="compositionally biased region" description="Basic and acidic residues" evidence="1">
    <location>
        <begin position="251"/>
        <end position="260"/>
    </location>
</feature>